<evidence type="ECO:0000313" key="1">
    <source>
        <dbReference type="EMBL" id="KAF9469807.1"/>
    </source>
</evidence>
<protein>
    <submittedName>
        <fullName evidence="1">TatD DNase family Scn1</fullName>
    </submittedName>
</protein>
<accession>A0A9P6CKQ4</accession>
<dbReference type="InterPro" id="IPR001130">
    <property type="entry name" value="TatD-like"/>
</dbReference>
<reference evidence="1" key="1">
    <citation type="submission" date="2020-11" db="EMBL/GenBank/DDBJ databases">
        <authorList>
            <consortium name="DOE Joint Genome Institute"/>
            <person name="Ahrendt S."/>
            <person name="Riley R."/>
            <person name="Andreopoulos W."/>
            <person name="Labutti K."/>
            <person name="Pangilinan J."/>
            <person name="Ruiz-Duenas F.J."/>
            <person name="Barrasa J.M."/>
            <person name="Sanchez-Garcia M."/>
            <person name="Camarero S."/>
            <person name="Miyauchi S."/>
            <person name="Serrano A."/>
            <person name="Linde D."/>
            <person name="Babiker R."/>
            <person name="Drula E."/>
            <person name="Ayuso-Fernandez I."/>
            <person name="Pacheco R."/>
            <person name="Padilla G."/>
            <person name="Ferreira P."/>
            <person name="Barriuso J."/>
            <person name="Kellner H."/>
            <person name="Castanera R."/>
            <person name="Alfaro M."/>
            <person name="Ramirez L."/>
            <person name="Pisabarro A.G."/>
            <person name="Kuo A."/>
            <person name="Tritt A."/>
            <person name="Lipzen A."/>
            <person name="He G."/>
            <person name="Yan M."/>
            <person name="Ng V."/>
            <person name="Cullen D."/>
            <person name="Martin F."/>
            <person name="Rosso M.-N."/>
            <person name="Henrissat B."/>
            <person name="Hibbett D."/>
            <person name="Martinez A.T."/>
            <person name="Grigoriev I.V."/>
        </authorList>
    </citation>
    <scope>NUCLEOTIDE SEQUENCE</scope>
    <source>
        <strain evidence="1">CBS 247.69</strain>
    </source>
</reference>
<comment type="caution">
    <text evidence="1">The sequence shown here is derived from an EMBL/GenBank/DDBJ whole genome shotgun (WGS) entry which is preliminary data.</text>
</comment>
<dbReference type="Proteomes" id="UP000807353">
    <property type="component" value="Unassembled WGS sequence"/>
</dbReference>
<dbReference type="OrthoDB" id="413993at2759"/>
<dbReference type="SUPFAM" id="SSF51556">
    <property type="entry name" value="Metallo-dependent hydrolases"/>
    <property type="match status" value="1"/>
</dbReference>
<name>A0A9P6CKQ4_9AGAR</name>
<proteinExistence type="predicted"/>
<dbReference type="Gene3D" id="3.20.20.140">
    <property type="entry name" value="Metal-dependent hydrolases"/>
    <property type="match status" value="1"/>
</dbReference>
<dbReference type="InterPro" id="IPR053044">
    <property type="entry name" value="Metallo-hydrolase/TatD-type"/>
</dbReference>
<dbReference type="EMBL" id="MU150229">
    <property type="protein sequence ID" value="KAF9469807.1"/>
    <property type="molecule type" value="Genomic_DNA"/>
</dbReference>
<dbReference type="Pfam" id="PF01026">
    <property type="entry name" value="TatD_DNase"/>
    <property type="match status" value="1"/>
</dbReference>
<organism evidence="1 2">
    <name type="scientific">Collybia nuda</name>
    <dbReference type="NCBI Taxonomy" id="64659"/>
    <lineage>
        <taxon>Eukaryota</taxon>
        <taxon>Fungi</taxon>
        <taxon>Dikarya</taxon>
        <taxon>Basidiomycota</taxon>
        <taxon>Agaricomycotina</taxon>
        <taxon>Agaricomycetes</taxon>
        <taxon>Agaricomycetidae</taxon>
        <taxon>Agaricales</taxon>
        <taxon>Tricholomatineae</taxon>
        <taxon>Clitocybaceae</taxon>
        <taxon>Collybia</taxon>
    </lineage>
</organism>
<dbReference type="AlphaFoldDB" id="A0A9P6CKQ4"/>
<dbReference type="InterPro" id="IPR032466">
    <property type="entry name" value="Metal_Hydrolase"/>
</dbReference>
<evidence type="ECO:0000313" key="2">
    <source>
        <dbReference type="Proteomes" id="UP000807353"/>
    </source>
</evidence>
<dbReference type="PANTHER" id="PTHR47345">
    <property type="entry name" value="CUT9-INTERACTING PROTEIN SCN1"/>
    <property type="match status" value="1"/>
</dbReference>
<gene>
    <name evidence="1" type="ORF">BDZ94DRAFT_1243295</name>
</gene>
<keyword evidence="2" id="KW-1185">Reference proteome</keyword>
<dbReference type="PANTHER" id="PTHR47345:SF1">
    <property type="entry name" value="CUT9-INTERACTING PROTEIN SCN1"/>
    <property type="match status" value="1"/>
</dbReference>
<dbReference type="GO" id="GO:0016788">
    <property type="term" value="F:hydrolase activity, acting on ester bonds"/>
    <property type="evidence" value="ECO:0007669"/>
    <property type="project" value="InterPro"/>
</dbReference>
<sequence>MPLPGQEILNHIVDVHCHPTDASSISPDSMHHLQITICAMSTMQSDQSRVRDLAISYPTKVVPCFGYHPWFSYLISTQPVLSKNDHYRSILLGTRSPRPSDVAIFEKLLDLLPDPIFLHDVISELRLNLEAFPRSMLGEVGLDRTFRVPFDYFASNRELTPFTIPLEHQLTILEAQVDLAVELGRNVSFHSVKSQLATVEFLKRLRSKHRDRWARINIDMHSCGLSPETWREIEKGHSNVFLSLSTVINSRSPNHRALIANCLSDRLLVESDYNNIDMCTDRTWDMIKIVAEVKGWQLEEEWIEDLDRSKWGVVRKLEENWFNFRRGYNKFSENKEQN</sequence>